<sequence>MTSPEKKYWLVWLGGEAGYNANLLPHPTQPDRWVVVAQHDRTDEITLELQELVCTAGFLMDKLVCEEAPAVIQVAPSIVGNCTEDESWINSIVGPRDARMFYGPDVPYLMYGSPSAHACLGIWLHDGRMLLPPFQAAVHADIGLFKEATELQKPEPWHKFEKNFFLIWDEKGGIYVHTDLWPKRMYAQLGPGGNVGDDLAPQTAEADERCMEAFMPAVRHYEYTTESIHQATNSLSITMCARADPTCTPTDSNTFIMTIFHWKAMREFHGIYEPYIMLFKRTAPFTIHAIGQRPYWVHGRGPFTAESGNPKFRGHEDQVPKGHTEQIYITSMSWKNKGQTYHGYIDDPIFLGFGIEDGKAGVIDVHAGDLLKDLADSAAPPAQAPPAVVPPAQAPPPVAPPVQVPPAAAPAPMAAPPPPAAAAPAPAPVR</sequence>
<evidence type="ECO:0000256" key="1">
    <source>
        <dbReference type="SAM" id="MobiDB-lite"/>
    </source>
</evidence>
<evidence type="ECO:0000313" key="3">
    <source>
        <dbReference type="Proteomes" id="UP000799539"/>
    </source>
</evidence>
<feature type="region of interest" description="Disordered" evidence="1">
    <location>
        <begin position="377"/>
        <end position="430"/>
    </location>
</feature>
<organism evidence="2 3">
    <name type="scientific">Cercospora zeae-maydis SCOH1-5</name>
    <dbReference type="NCBI Taxonomy" id="717836"/>
    <lineage>
        <taxon>Eukaryota</taxon>
        <taxon>Fungi</taxon>
        <taxon>Dikarya</taxon>
        <taxon>Ascomycota</taxon>
        <taxon>Pezizomycotina</taxon>
        <taxon>Dothideomycetes</taxon>
        <taxon>Dothideomycetidae</taxon>
        <taxon>Mycosphaerellales</taxon>
        <taxon>Mycosphaerellaceae</taxon>
        <taxon>Cercospora</taxon>
    </lineage>
</organism>
<evidence type="ECO:0000313" key="2">
    <source>
        <dbReference type="EMBL" id="KAF2214453.1"/>
    </source>
</evidence>
<dbReference type="AlphaFoldDB" id="A0A6A6FM32"/>
<dbReference type="OrthoDB" id="2522565at2759"/>
<proteinExistence type="predicted"/>
<protein>
    <submittedName>
        <fullName evidence="2">Uncharacterized protein</fullName>
    </submittedName>
</protein>
<accession>A0A6A6FM32</accession>
<dbReference type="EMBL" id="ML992668">
    <property type="protein sequence ID" value="KAF2214453.1"/>
    <property type="molecule type" value="Genomic_DNA"/>
</dbReference>
<name>A0A6A6FM32_9PEZI</name>
<gene>
    <name evidence="2" type="ORF">CERZMDRAFT_110754</name>
</gene>
<keyword evidence="3" id="KW-1185">Reference proteome</keyword>
<reference evidence="2" key="1">
    <citation type="journal article" date="2020" name="Stud. Mycol.">
        <title>101 Dothideomycetes genomes: a test case for predicting lifestyles and emergence of pathogens.</title>
        <authorList>
            <person name="Haridas S."/>
            <person name="Albert R."/>
            <person name="Binder M."/>
            <person name="Bloem J."/>
            <person name="Labutti K."/>
            <person name="Salamov A."/>
            <person name="Andreopoulos B."/>
            <person name="Baker S."/>
            <person name="Barry K."/>
            <person name="Bills G."/>
            <person name="Bluhm B."/>
            <person name="Cannon C."/>
            <person name="Castanera R."/>
            <person name="Culley D."/>
            <person name="Daum C."/>
            <person name="Ezra D."/>
            <person name="Gonzalez J."/>
            <person name="Henrissat B."/>
            <person name="Kuo A."/>
            <person name="Liang C."/>
            <person name="Lipzen A."/>
            <person name="Lutzoni F."/>
            <person name="Magnuson J."/>
            <person name="Mondo S."/>
            <person name="Nolan M."/>
            <person name="Ohm R."/>
            <person name="Pangilinan J."/>
            <person name="Park H.-J."/>
            <person name="Ramirez L."/>
            <person name="Alfaro M."/>
            <person name="Sun H."/>
            <person name="Tritt A."/>
            <person name="Yoshinaga Y."/>
            <person name="Zwiers L.-H."/>
            <person name="Turgeon B."/>
            <person name="Goodwin S."/>
            <person name="Spatafora J."/>
            <person name="Crous P."/>
            <person name="Grigoriev I."/>
        </authorList>
    </citation>
    <scope>NUCLEOTIDE SEQUENCE</scope>
    <source>
        <strain evidence="2">SCOH1-5</strain>
    </source>
</reference>
<feature type="compositionally biased region" description="Pro residues" evidence="1">
    <location>
        <begin position="382"/>
        <end position="430"/>
    </location>
</feature>
<dbReference type="Proteomes" id="UP000799539">
    <property type="component" value="Unassembled WGS sequence"/>
</dbReference>